<dbReference type="InterPro" id="IPR021842">
    <property type="entry name" value="DUF3435"/>
</dbReference>
<feature type="region of interest" description="Disordered" evidence="1">
    <location>
        <begin position="684"/>
        <end position="736"/>
    </location>
</feature>
<evidence type="ECO:0000256" key="1">
    <source>
        <dbReference type="SAM" id="MobiDB-lite"/>
    </source>
</evidence>
<proteinExistence type="predicted"/>
<gene>
    <name evidence="2" type="ORF">TWF788_006167</name>
</gene>
<name>A0A7C8Q4W5_ORBOL</name>
<dbReference type="EMBL" id="JAABOE010000003">
    <property type="protein sequence ID" value="KAF3191570.1"/>
    <property type="molecule type" value="Genomic_DNA"/>
</dbReference>
<evidence type="ECO:0000313" key="2">
    <source>
        <dbReference type="EMBL" id="KAF3191570.1"/>
    </source>
</evidence>
<sequence length="861" mass="99633">MGKRRVLAVNAAERGFSQEVAQVHQQYTPRKIRKPIMPCTEESYERARRFWRQYNLYIGRDEEYGLRPADRVTAMDIATYAEFLFKGTRGILNEYITYATLKKYLHDLEAALQRSGNEGITKDLMRDVIEEVKDRLLTTGLVPTNKREKILVNPPDFLEIMAFLWAEDSDSFTSPLKRLRLSFFIYAIAFAVTRPGGITLARGQTKMKSTLCYRDLELILIKIPNSQECMFLLKTKLNNHKRRRTDDSLFNNVVLHDSDVARPVSQFIALAFADDAFEAEQIKTPGDLLLVKPLAKFKRSSYTFKWKKECLDKPIFHTDGKAWNSANAGGYLKYLGRKIGFKNNLTAYNIRYGIANCLETNATLGQRNQLLGHLDNERMFDQNYRSETSLVDVQSVFLGTPKITNVIMQTTGHIRHRDTRAPQAPDQKQLKDVLSEDPLYQKACKEFQAAKKLLEEAHSNNSDLTTGLNEIKKEVTKASRTKAVIKKQHWRNLVSSDRQDFFANIDTWDINKQILGAQGKITTKSQPFRVFRSQSKPLSTVRQAIVERMNMKAEIIGIDTVLITKLLQYCKIRLSVERPIAPLLPPRAIQNTSTMSITLRFQRYGVDLPNRTLRRLINETERHYENVLASYSAWKDIPNDQKSEILATVSQSHRSKFIQRTKDNWMLEWLFCYFNKRKQKQLKKQIRKQKQLEEQNQKQSSNKQRKQGMKRKIVDETGPTPSKKQKNNVAPTADRSRILELPKLPTRTISGLWTKTPSKDIKSFLLANQFDEQTADDYLVTSRSVYEAVINEEGKGKLWKRIDEGLVTLAYATFKRRVLQPAHFDRAPGDWLVGFLLQHSHYVARQYSLAIQRNRWQNETA</sequence>
<protein>
    <submittedName>
        <fullName evidence="2">Uncharacterized protein</fullName>
    </submittedName>
</protein>
<dbReference type="Proteomes" id="UP000479691">
    <property type="component" value="Unassembled WGS sequence"/>
</dbReference>
<evidence type="ECO:0000313" key="3">
    <source>
        <dbReference type="Proteomes" id="UP000479691"/>
    </source>
</evidence>
<dbReference type="PANTHER" id="PTHR37535">
    <property type="entry name" value="FLUG DOMAIN PROTEIN"/>
    <property type="match status" value="1"/>
</dbReference>
<feature type="compositionally biased region" description="Polar residues" evidence="1">
    <location>
        <begin position="719"/>
        <end position="730"/>
    </location>
</feature>
<dbReference type="Pfam" id="PF11917">
    <property type="entry name" value="DUF3435"/>
    <property type="match status" value="1"/>
</dbReference>
<accession>A0A7C8Q4W5</accession>
<dbReference type="AlphaFoldDB" id="A0A7C8Q4W5"/>
<comment type="caution">
    <text evidence="2">The sequence shown here is derived from an EMBL/GenBank/DDBJ whole genome shotgun (WGS) entry which is preliminary data.</text>
</comment>
<organism evidence="2 3">
    <name type="scientific">Orbilia oligospora</name>
    <name type="common">Nematode-trapping fungus</name>
    <name type="synonym">Arthrobotrys oligospora</name>
    <dbReference type="NCBI Taxonomy" id="2813651"/>
    <lineage>
        <taxon>Eukaryota</taxon>
        <taxon>Fungi</taxon>
        <taxon>Dikarya</taxon>
        <taxon>Ascomycota</taxon>
        <taxon>Pezizomycotina</taxon>
        <taxon>Orbiliomycetes</taxon>
        <taxon>Orbiliales</taxon>
        <taxon>Orbiliaceae</taxon>
        <taxon>Orbilia</taxon>
    </lineage>
</organism>
<dbReference type="PANTHER" id="PTHR37535:SF3">
    <property type="entry name" value="FLUG DOMAIN-CONTAINING PROTEIN"/>
    <property type="match status" value="1"/>
</dbReference>
<reference evidence="2 3" key="1">
    <citation type="submission" date="2019-06" db="EMBL/GenBank/DDBJ databases">
        <authorList>
            <person name="Palmer J.M."/>
        </authorList>
    </citation>
    <scope>NUCLEOTIDE SEQUENCE [LARGE SCALE GENOMIC DNA]</scope>
    <source>
        <strain evidence="2 3">TWF788</strain>
    </source>
</reference>